<evidence type="ECO:0000256" key="19">
    <source>
        <dbReference type="PROSITE-ProRule" id="PRU00782"/>
    </source>
</evidence>
<dbReference type="PANTHER" id="PTHR13140:SF417">
    <property type="entry name" value="UNCONVENTIONAL MYOSIN-ID"/>
    <property type="match status" value="1"/>
</dbReference>
<keyword evidence="11 19" id="KW-0067">ATP-binding</keyword>
<sequence>MAEHESLEFGKADFVLLDNVSMEEFMSNLKLRFEKGRIYSYIGEVVVSVNPYRAMNIYGRDTIEQYKGRELYERPPHLFAIADAAYKAMKRRNKDTCIVISGESGAGKTEASKYIMQYIAAITNPNQRAEVERVKNMLLKSNCVLEAFGNAKTNRNDNSSRFGKYMDINFDFKGDPIGGHINNYLLEKSRVIFQQPGERSFHSYYQLLKGAPDSLLRSLHIQRDPTAYNYIKVGGQIKSGINDGADFKAVADAMKVIGFTGDEIQTVYKILATILHLGNLTFGVDGDVTLIENTKLVSVIRELLSTKEENVEKALLYRTVATGRDVIEKQHTTQEASYGRDALAKAMYERLFCWIVGRINDIIEVKNYDARVHGKNTVIGVLDIYGFEIFQNNSFEQFCINYCNEKLQQLFIQLVLKQEQEEYQREGIPWKHQKYVFQLLKCNNLQFFFILCDFKLNFWGIFQNKTSNLMTTITLGFRKPQHSASSHSVLWSKLDLNAKLSPTDKSLEFDRDFRIRHYAGDVVYSVVGFIDKNKDTLFQDFKRLLYNSSNPVLKGMWPEGKLSITEVTKRPLTAATLFKNSMISLVENLACKEPYYVRCIKPNDVKSPLLFEQERCRHQVEYLGLLENVRVRRAGFAYRQTYPRFLQRYKMISEFTWPNHDLPSDKDAVKRLLQGCGFDHDVAYGKTKVFIRTPRTLFSLEEQRVEMVQRIVLFLQKVWRGTIARMRYRRMRAALVILQAYRRYKVKSYIREVNRRFKNVRSMKDYGRHVKWPTPPKVLRKFEDALRSIYNRWWAWTLIKGLSPEEALQVRAKVASLEALKGQRADLGLQRAWEGNYLKRDSPDTASSFTLVSSELQRKDKFMRVLFSCNVRKINRFHKAEDRAVLITDRHLYKMDPLKQYKPMKSIPLYNVWHSIPLTASFITNTGGHRHIHDNNHCPAVSITPGLLSHSKCQAEWVTGLSVSPGKDQLVVFHTKDSRDLVVCLQGMVPANESRIGELVGTLLSHFKR</sequence>
<dbReference type="GO" id="GO:0005516">
    <property type="term" value="F:calmodulin binding"/>
    <property type="evidence" value="ECO:0007669"/>
    <property type="project" value="UniProtKB-KW"/>
</dbReference>
<dbReference type="GO" id="GO:0015031">
    <property type="term" value="P:protein transport"/>
    <property type="evidence" value="ECO:0007669"/>
    <property type="project" value="UniProtKB-KW"/>
</dbReference>
<dbReference type="GO" id="GO:0005769">
    <property type="term" value="C:early endosome"/>
    <property type="evidence" value="ECO:0007669"/>
    <property type="project" value="UniProtKB-SubCell"/>
</dbReference>
<dbReference type="Gene3D" id="1.20.5.4820">
    <property type="match status" value="1"/>
</dbReference>
<keyword evidence="9 19" id="KW-0547">Nucleotide-binding</keyword>
<evidence type="ECO:0000256" key="1">
    <source>
        <dbReference type="ARBA" id="ARBA00004279"/>
    </source>
</evidence>
<dbReference type="InterPro" id="IPR010926">
    <property type="entry name" value="Myosin_TH1"/>
</dbReference>
<evidence type="ECO:0000256" key="2">
    <source>
        <dbReference type="ARBA" id="ARBA00004412"/>
    </source>
</evidence>
<dbReference type="Gene3D" id="1.10.10.820">
    <property type="match status" value="1"/>
</dbReference>
<name>E6ZI11_DICLA</name>
<organism evidence="22">
    <name type="scientific">Dicentrarchus labrax</name>
    <name type="common">European seabass</name>
    <name type="synonym">Morone labrax</name>
    <dbReference type="NCBI Taxonomy" id="13489"/>
    <lineage>
        <taxon>Eukaryota</taxon>
        <taxon>Metazoa</taxon>
        <taxon>Chordata</taxon>
        <taxon>Craniata</taxon>
        <taxon>Vertebrata</taxon>
        <taxon>Euteleostomi</taxon>
        <taxon>Actinopterygii</taxon>
        <taxon>Neopterygii</taxon>
        <taxon>Teleostei</taxon>
        <taxon>Neoteleostei</taxon>
        <taxon>Acanthomorphata</taxon>
        <taxon>Eupercaria</taxon>
        <taxon>Moronidae</taxon>
        <taxon>Dicentrarchus</taxon>
    </lineage>
</organism>
<dbReference type="GO" id="GO:0016459">
    <property type="term" value="C:myosin complex"/>
    <property type="evidence" value="ECO:0007669"/>
    <property type="project" value="UniProtKB-KW"/>
</dbReference>
<dbReference type="InterPro" id="IPR036072">
    <property type="entry name" value="MYSc_Myo1"/>
</dbReference>
<evidence type="ECO:0000256" key="8">
    <source>
        <dbReference type="ARBA" id="ARBA00022737"/>
    </source>
</evidence>
<dbReference type="InterPro" id="IPR027417">
    <property type="entry name" value="P-loop_NTPase"/>
</dbReference>
<dbReference type="GO" id="GO:0005886">
    <property type="term" value="C:plasma membrane"/>
    <property type="evidence" value="ECO:0007669"/>
    <property type="project" value="TreeGrafter"/>
</dbReference>
<evidence type="ECO:0000313" key="22">
    <source>
        <dbReference type="EMBL" id="CBN81695.1"/>
    </source>
</evidence>
<feature type="region of interest" description="Actin-binding" evidence="19">
    <location>
        <begin position="582"/>
        <end position="604"/>
    </location>
</feature>
<dbReference type="PANTHER" id="PTHR13140">
    <property type="entry name" value="MYOSIN"/>
    <property type="match status" value="1"/>
</dbReference>
<evidence type="ECO:0000259" key="20">
    <source>
        <dbReference type="PROSITE" id="PS51456"/>
    </source>
</evidence>
<feature type="domain" description="TH1" evidence="21">
    <location>
        <begin position="822"/>
        <end position="1009"/>
    </location>
</feature>
<evidence type="ECO:0000256" key="16">
    <source>
        <dbReference type="ARBA" id="ARBA00023203"/>
    </source>
</evidence>
<dbReference type="FunFam" id="1.10.10.820:FF:000007">
    <property type="entry name" value="unconventional myosin-Id"/>
    <property type="match status" value="1"/>
</dbReference>
<feature type="domain" description="Myosin motor" evidence="20">
    <location>
        <begin position="9"/>
        <end position="705"/>
    </location>
</feature>
<evidence type="ECO:0000256" key="11">
    <source>
        <dbReference type="ARBA" id="ARBA00022840"/>
    </source>
</evidence>
<dbReference type="GO" id="GO:0000146">
    <property type="term" value="F:microfilament motor activity"/>
    <property type="evidence" value="ECO:0007669"/>
    <property type="project" value="TreeGrafter"/>
</dbReference>
<keyword evidence="10" id="KW-0967">Endosome</keyword>
<dbReference type="Pfam" id="PF06017">
    <property type="entry name" value="Myosin_TH1"/>
    <property type="match status" value="1"/>
</dbReference>
<evidence type="ECO:0000256" key="6">
    <source>
        <dbReference type="ARBA" id="ARBA00022448"/>
    </source>
</evidence>
<keyword evidence="7" id="KW-0963">Cytoplasm</keyword>
<keyword evidence="17" id="KW-0966">Cell projection</keyword>
<dbReference type="PROSITE" id="PS50096">
    <property type="entry name" value="IQ"/>
    <property type="match status" value="1"/>
</dbReference>
<evidence type="ECO:0000256" key="5">
    <source>
        <dbReference type="ARBA" id="ARBA00008314"/>
    </source>
</evidence>
<dbReference type="GO" id="GO:0006897">
    <property type="term" value="P:endocytosis"/>
    <property type="evidence" value="ECO:0007669"/>
    <property type="project" value="TreeGrafter"/>
</dbReference>
<evidence type="ECO:0000256" key="17">
    <source>
        <dbReference type="ARBA" id="ARBA00023273"/>
    </source>
</evidence>
<dbReference type="Gene3D" id="3.40.850.10">
    <property type="entry name" value="Kinesin motor domain"/>
    <property type="match status" value="1"/>
</dbReference>
<dbReference type="InterPro" id="IPR001609">
    <property type="entry name" value="Myosin_head_motor_dom-like"/>
</dbReference>
<reference evidence="22" key="2">
    <citation type="journal article" date="2011" name="Genomics">
        <title>Directed sequencing and annotation of three Dicentrarchus labrax L. chromosomes by applying Sanger- and pyrosequencing technologies on pooled DNA of comparatively mapped BAC clones.</title>
        <authorList>
            <person name="Kuhl H."/>
            <person name="Tine M."/>
            <person name="Beck A."/>
            <person name="Timmermann B."/>
            <person name="Kodira C."/>
            <person name="Reinhardt R."/>
        </authorList>
    </citation>
    <scope>NUCLEOTIDE SEQUENCE</scope>
</reference>
<dbReference type="CDD" id="cd01378">
    <property type="entry name" value="MYSc_Myo1"/>
    <property type="match status" value="1"/>
</dbReference>
<gene>
    <name evidence="22" type="primary">MYO1D</name>
    <name evidence="22" type="ORF">DLA_Ib05370</name>
</gene>
<proteinExistence type="inferred from homology"/>
<reference evidence="22" key="3">
    <citation type="journal article" date="2011" name="Mar. Genomics">
        <title>Comparative analysis of intronless genes in teleost fish genomes: Insights into their evolution and molecular function.</title>
        <authorList>
            <person name="Tine M."/>
            <person name="Kuhl H."/>
            <person name="Beck A."/>
            <person name="Bargelloni L."/>
            <person name="Reinhardt R."/>
        </authorList>
    </citation>
    <scope>NUCLEOTIDE SEQUENCE</scope>
</reference>
<accession>E6ZI11</accession>
<keyword evidence="8" id="KW-0677">Repeat</keyword>
<evidence type="ECO:0000259" key="21">
    <source>
        <dbReference type="PROSITE" id="PS51757"/>
    </source>
</evidence>
<dbReference type="EMBL" id="FQ310507">
    <property type="protein sequence ID" value="CBN81695.1"/>
    <property type="molecule type" value="Genomic_DNA"/>
</dbReference>
<dbReference type="GO" id="GO:0051015">
    <property type="term" value="F:actin filament binding"/>
    <property type="evidence" value="ECO:0007669"/>
    <property type="project" value="TreeGrafter"/>
</dbReference>
<keyword evidence="13" id="KW-0653">Protein transport</keyword>
<dbReference type="SUPFAM" id="SSF52540">
    <property type="entry name" value="P-loop containing nucleoside triphosphate hydrolases"/>
    <property type="match status" value="1"/>
</dbReference>
<dbReference type="FunFam" id="1.20.120.720:FF:000009">
    <property type="entry name" value="Unconventional myosin-Id"/>
    <property type="match status" value="1"/>
</dbReference>
<dbReference type="Pfam" id="PF00063">
    <property type="entry name" value="Myosin_head"/>
    <property type="match status" value="1"/>
</dbReference>
<evidence type="ECO:0000256" key="3">
    <source>
        <dbReference type="ARBA" id="ARBA00004484"/>
    </source>
</evidence>
<dbReference type="InterPro" id="IPR036961">
    <property type="entry name" value="Kinesin_motor_dom_sf"/>
</dbReference>
<evidence type="ECO:0000256" key="9">
    <source>
        <dbReference type="ARBA" id="ARBA00022741"/>
    </source>
</evidence>
<dbReference type="GO" id="GO:0030425">
    <property type="term" value="C:dendrite"/>
    <property type="evidence" value="ECO:0007669"/>
    <property type="project" value="UniProtKB-SubCell"/>
</dbReference>
<dbReference type="SMART" id="SM00242">
    <property type="entry name" value="MYSc"/>
    <property type="match status" value="1"/>
</dbReference>
<dbReference type="GO" id="GO:0043204">
    <property type="term" value="C:perikaryon"/>
    <property type="evidence" value="ECO:0007669"/>
    <property type="project" value="UniProtKB-SubCell"/>
</dbReference>
<dbReference type="FunFam" id="1.20.58.530:FF:000004">
    <property type="entry name" value="Unconventional myosin ID"/>
    <property type="match status" value="1"/>
</dbReference>
<dbReference type="PROSITE" id="PS51456">
    <property type="entry name" value="MYOSIN_MOTOR"/>
    <property type="match status" value="1"/>
</dbReference>
<reference evidence="22" key="1">
    <citation type="journal article" date="2011" name="Comp. Biochem. Physiol. Part D Genomics Proteomics">
        <title>Analysis of single nucleotide polymorphisms in three chromosomes of European sea bass Dicentrarchus labrax.</title>
        <authorList>
            <person name="Kuhl H."/>
            <person name="Tine M."/>
            <person name="Hecht J."/>
            <person name="Knaust F."/>
            <person name="Reinhardt R."/>
        </authorList>
    </citation>
    <scope>NUCLEOTIDE SEQUENCE</scope>
</reference>
<dbReference type="Gene3D" id="1.20.120.720">
    <property type="entry name" value="Myosin VI head, motor domain, U50 subdomain"/>
    <property type="match status" value="1"/>
</dbReference>
<dbReference type="Gene3D" id="1.20.58.530">
    <property type="match status" value="1"/>
</dbReference>
<evidence type="ECO:0000256" key="14">
    <source>
        <dbReference type="ARBA" id="ARBA00023123"/>
    </source>
</evidence>
<dbReference type="AlphaFoldDB" id="E6ZI11"/>
<dbReference type="FunFam" id="1.20.5.4820:FF:000003">
    <property type="entry name" value="Unconventional myosin ID"/>
    <property type="match status" value="1"/>
</dbReference>
<dbReference type="SMR" id="E6ZI11"/>
<evidence type="ECO:0000256" key="7">
    <source>
        <dbReference type="ARBA" id="ARBA00022490"/>
    </source>
</evidence>
<dbReference type="GO" id="GO:0005938">
    <property type="term" value="C:cell cortex"/>
    <property type="evidence" value="ECO:0007669"/>
    <property type="project" value="UniProtKB-SubCell"/>
</dbReference>
<evidence type="ECO:0000256" key="13">
    <source>
        <dbReference type="ARBA" id="ARBA00022927"/>
    </source>
</evidence>
<evidence type="ECO:0000256" key="18">
    <source>
        <dbReference type="ARBA" id="ARBA00039641"/>
    </source>
</evidence>
<feature type="binding site" evidence="19">
    <location>
        <begin position="102"/>
        <end position="109"/>
    </location>
    <ligand>
        <name>ATP</name>
        <dbReference type="ChEBI" id="CHEBI:30616"/>
    </ligand>
</feature>
<keyword evidence="12" id="KW-0112">Calmodulin-binding</keyword>
<dbReference type="GO" id="GO:0007015">
    <property type="term" value="P:actin filament organization"/>
    <property type="evidence" value="ECO:0007669"/>
    <property type="project" value="TreeGrafter"/>
</dbReference>
<protein>
    <recommendedName>
        <fullName evidence="18">Unconventional myosin-Id</fullName>
    </recommendedName>
</protein>
<evidence type="ECO:0000256" key="4">
    <source>
        <dbReference type="ARBA" id="ARBA00004544"/>
    </source>
</evidence>
<dbReference type="PROSITE" id="PS51757">
    <property type="entry name" value="TH1"/>
    <property type="match status" value="1"/>
</dbReference>
<keyword evidence="6" id="KW-0813">Transport</keyword>
<keyword evidence="15 19" id="KW-0505">Motor protein</keyword>
<comment type="subcellular location">
    <subcellularLocation>
        <location evidence="1">Cell projection</location>
        <location evidence="1">Dendrite</location>
    </subcellularLocation>
    <subcellularLocation>
        <location evidence="4">Cytoplasm</location>
        <location evidence="4">Cell cortex</location>
    </subcellularLocation>
    <subcellularLocation>
        <location evidence="2">Early endosome</location>
    </subcellularLocation>
    <subcellularLocation>
        <location evidence="3">Perikaryon</location>
    </subcellularLocation>
</comment>
<dbReference type="PRINTS" id="PR00193">
    <property type="entry name" value="MYOSINHEAVY"/>
</dbReference>
<comment type="similarity">
    <text evidence="5 19">Belongs to the TRAFAC class myosin-kinesin ATPase superfamily. Myosin family.</text>
</comment>
<evidence type="ECO:0000256" key="10">
    <source>
        <dbReference type="ARBA" id="ARBA00022753"/>
    </source>
</evidence>
<dbReference type="GO" id="GO:0030048">
    <property type="term" value="P:actin filament-based movement"/>
    <property type="evidence" value="ECO:0007669"/>
    <property type="project" value="TreeGrafter"/>
</dbReference>
<dbReference type="GO" id="GO:0005902">
    <property type="term" value="C:microvillus"/>
    <property type="evidence" value="ECO:0007669"/>
    <property type="project" value="TreeGrafter"/>
</dbReference>
<dbReference type="GO" id="GO:0005524">
    <property type="term" value="F:ATP binding"/>
    <property type="evidence" value="ECO:0007669"/>
    <property type="project" value="UniProtKB-UniRule"/>
</dbReference>
<evidence type="ECO:0000256" key="12">
    <source>
        <dbReference type="ARBA" id="ARBA00022860"/>
    </source>
</evidence>
<evidence type="ECO:0000256" key="15">
    <source>
        <dbReference type="ARBA" id="ARBA00023175"/>
    </source>
</evidence>
<keyword evidence="16 19" id="KW-0009">Actin-binding</keyword>
<keyword evidence="14 19" id="KW-0518">Myosin</keyword>